<reference evidence="7" key="1">
    <citation type="submission" date="2018-11" db="EMBL/GenBank/DDBJ databases">
        <authorList>
            <consortium name="Pathogen Informatics"/>
        </authorList>
    </citation>
    <scope>NUCLEOTIDE SEQUENCE</scope>
</reference>
<evidence type="ECO:0000313" key="8">
    <source>
        <dbReference type="Proteomes" id="UP000784294"/>
    </source>
</evidence>
<name>A0A3S5CEH1_9PLAT</name>
<dbReference type="Gene3D" id="3.30.70.590">
    <property type="entry name" value="Poly(A) polymerase predicted RNA binding domain"/>
    <property type="match status" value="1"/>
</dbReference>
<keyword evidence="3" id="KW-0067">ATP-binding</keyword>
<evidence type="ECO:0000256" key="4">
    <source>
        <dbReference type="SAM" id="MobiDB-lite"/>
    </source>
</evidence>
<evidence type="ECO:0000256" key="5">
    <source>
        <dbReference type="SAM" id="Phobius"/>
    </source>
</evidence>
<comment type="caution">
    <text evidence="7">The sequence shown here is derived from an EMBL/GenBank/DDBJ whole genome shotgun (WGS) entry which is preliminary data.</text>
</comment>
<dbReference type="GO" id="GO:0003723">
    <property type="term" value="F:RNA binding"/>
    <property type="evidence" value="ECO:0007669"/>
    <property type="project" value="InterPro"/>
</dbReference>
<keyword evidence="8" id="KW-1185">Reference proteome</keyword>
<gene>
    <name evidence="7" type="ORF">PXEA_LOCUS8092</name>
</gene>
<organism evidence="7 8">
    <name type="scientific">Protopolystoma xenopodis</name>
    <dbReference type="NCBI Taxonomy" id="117903"/>
    <lineage>
        <taxon>Eukaryota</taxon>
        <taxon>Metazoa</taxon>
        <taxon>Spiralia</taxon>
        <taxon>Lophotrochozoa</taxon>
        <taxon>Platyhelminthes</taxon>
        <taxon>Monogenea</taxon>
        <taxon>Polyopisthocotylea</taxon>
        <taxon>Polystomatidea</taxon>
        <taxon>Polystomatidae</taxon>
        <taxon>Protopolystoma</taxon>
    </lineage>
</organism>
<sequence length="106" mass="12209">MNLCLSIVRDVMLRKRTWAELFEYAFFFTYKHYVVVIVIGRSLSSFTGLCGLVESKLRVLVGNFEQNRYVKMAHINCRAYGPGPNDELPQPDGGEDTENIRKLSQF</sequence>
<dbReference type="OrthoDB" id="412748at2759"/>
<feature type="region of interest" description="Disordered" evidence="4">
    <location>
        <begin position="81"/>
        <end position="106"/>
    </location>
</feature>
<dbReference type="AlphaFoldDB" id="A0A3S5CEH1"/>
<dbReference type="Proteomes" id="UP000784294">
    <property type="component" value="Unassembled WGS sequence"/>
</dbReference>
<dbReference type="InterPro" id="IPR011068">
    <property type="entry name" value="NuclTrfase_I-like_C"/>
</dbReference>
<keyword evidence="1" id="KW-0808">Transferase</keyword>
<evidence type="ECO:0000313" key="7">
    <source>
        <dbReference type="EMBL" id="VEL14652.1"/>
    </source>
</evidence>
<dbReference type="GO" id="GO:1990817">
    <property type="term" value="F:poly(A) RNA polymerase activity"/>
    <property type="evidence" value="ECO:0007669"/>
    <property type="project" value="TreeGrafter"/>
</dbReference>
<dbReference type="GO" id="GO:0005634">
    <property type="term" value="C:nucleus"/>
    <property type="evidence" value="ECO:0007669"/>
    <property type="project" value="TreeGrafter"/>
</dbReference>
<dbReference type="PANTHER" id="PTHR10682">
    <property type="entry name" value="POLY A POLYMERASE"/>
    <property type="match status" value="1"/>
</dbReference>
<evidence type="ECO:0000259" key="6">
    <source>
        <dbReference type="Pfam" id="PF04926"/>
    </source>
</evidence>
<dbReference type="InterPro" id="IPR007010">
    <property type="entry name" value="PolA_pol_RNA-bd_dom"/>
</dbReference>
<dbReference type="GO" id="GO:0031123">
    <property type="term" value="P:RNA 3'-end processing"/>
    <property type="evidence" value="ECO:0007669"/>
    <property type="project" value="InterPro"/>
</dbReference>
<accession>A0A3S5CEH1</accession>
<protein>
    <recommendedName>
        <fullName evidence="6">Poly(A) polymerase RNA-binding domain-containing protein</fullName>
    </recommendedName>
</protein>
<keyword evidence="2" id="KW-0547">Nucleotide-binding</keyword>
<keyword evidence="5" id="KW-1133">Transmembrane helix</keyword>
<dbReference type="EMBL" id="CAAALY010021862">
    <property type="protein sequence ID" value="VEL14652.1"/>
    <property type="molecule type" value="Genomic_DNA"/>
</dbReference>
<feature type="domain" description="Poly(A) polymerase RNA-binding" evidence="6">
    <location>
        <begin position="26"/>
        <end position="80"/>
    </location>
</feature>
<dbReference type="GO" id="GO:0005524">
    <property type="term" value="F:ATP binding"/>
    <property type="evidence" value="ECO:0007669"/>
    <property type="project" value="UniProtKB-KW"/>
</dbReference>
<keyword evidence="5" id="KW-0812">Transmembrane</keyword>
<dbReference type="PANTHER" id="PTHR10682:SF10">
    <property type="entry name" value="POLYNUCLEOTIDE ADENYLYLTRANSFERASE"/>
    <property type="match status" value="1"/>
</dbReference>
<evidence type="ECO:0000256" key="2">
    <source>
        <dbReference type="ARBA" id="ARBA00022741"/>
    </source>
</evidence>
<feature type="transmembrane region" description="Helical" evidence="5">
    <location>
        <begin position="21"/>
        <end position="40"/>
    </location>
</feature>
<dbReference type="Pfam" id="PF04926">
    <property type="entry name" value="PAP_RNA-bind"/>
    <property type="match status" value="1"/>
</dbReference>
<proteinExistence type="predicted"/>
<evidence type="ECO:0000256" key="1">
    <source>
        <dbReference type="ARBA" id="ARBA00022679"/>
    </source>
</evidence>
<keyword evidence="5" id="KW-0472">Membrane</keyword>
<dbReference type="SUPFAM" id="SSF55003">
    <property type="entry name" value="PAP/Archaeal CCA-adding enzyme, C-terminal domain"/>
    <property type="match status" value="1"/>
</dbReference>
<evidence type="ECO:0000256" key="3">
    <source>
        <dbReference type="ARBA" id="ARBA00022840"/>
    </source>
</evidence>